<organism evidence="2 3">
    <name type="scientific">Gloeobacter kilaueensis (strain ATCC BAA-2537 / CCAP 1431/1 / ULC 316 / JS1)</name>
    <dbReference type="NCBI Taxonomy" id="1183438"/>
    <lineage>
        <taxon>Bacteria</taxon>
        <taxon>Bacillati</taxon>
        <taxon>Cyanobacteriota</taxon>
        <taxon>Cyanophyceae</taxon>
        <taxon>Gloeobacterales</taxon>
        <taxon>Gloeobacteraceae</taxon>
        <taxon>Gloeobacter</taxon>
    </lineage>
</organism>
<dbReference type="EMBL" id="CP003587">
    <property type="protein sequence ID" value="AGY56454.1"/>
    <property type="molecule type" value="Genomic_DNA"/>
</dbReference>
<feature type="transmembrane region" description="Helical" evidence="1">
    <location>
        <begin position="37"/>
        <end position="56"/>
    </location>
</feature>
<evidence type="ECO:0000313" key="2">
    <source>
        <dbReference type="EMBL" id="AGY56454.1"/>
    </source>
</evidence>
<dbReference type="Proteomes" id="UP000017396">
    <property type="component" value="Chromosome"/>
</dbReference>
<dbReference type="AlphaFoldDB" id="U5QFS1"/>
<reference evidence="2 3" key="1">
    <citation type="journal article" date="2013" name="PLoS ONE">
        <title>Cultivation and Complete Genome Sequencing of Gloeobacter kilaueensis sp. nov., from a Lava Cave in Kilauea Caldera, Hawai'i.</title>
        <authorList>
            <person name="Saw J.H."/>
            <person name="Schatz M."/>
            <person name="Brown M.V."/>
            <person name="Kunkel D.D."/>
            <person name="Foster J.S."/>
            <person name="Shick H."/>
            <person name="Christensen S."/>
            <person name="Hou S."/>
            <person name="Wan X."/>
            <person name="Donachie S.P."/>
        </authorList>
    </citation>
    <scope>NUCLEOTIDE SEQUENCE [LARGE SCALE GENOMIC DNA]</scope>
    <source>
        <strain evidence="3">JS</strain>
    </source>
</reference>
<protein>
    <submittedName>
        <fullName evidence="2">Uncharacterized protein</fullName>
    </submittedName>
</protein>
<evidence type="ECO:0000313" key="3">
    <source>
        <dbReference type="Proteomes" id="UP000017396"/>
    </source>
</evidence>
<sequence>MQYSKRRTRWWVWWLKWWVVAGAIVFILMVFSEPPQLWFWLVTFFALLIYSIERAINE</sequence>
<dbReference type="KEGG" id="glj:GKIL_0207"/>
<gene>
    <name evidence="2" type="ORF">GKIL_0207</name>
</gene>
<dbReference type="HOGENOM" id="CLU_2973049_0_0_3"/>
<keyword evidence="1" id="KW-1133">Transmembrane helix</keyword>
<name>U5QFS1_GLOK1</name>
<accession>U5QFS1</accession>
<proteinExistence type="predicted"/>
<dbReference type="STRING" id="1183438.GKIL_0207"/>
<keyword evidence="3" id="KW-1185">Reference proteome</keyword>
<keyword evidence="1" id="KW-0472">Membrane</keyword>
<keyword evidence="1" id="KW-0812">Transmembrane</keyword>
<feature type="transmembrane region" description="Helical" evidence="1">
    <location>
        <begin position="12"/>
        <end position="31"/>
    </location>
</feature>
<evidence type="ECO:0000256" key="1">
    <source>
        <dbReference type="SAM" id="Phobius"/>
    </source>
</evidence>